<evidence type="ECO:0000313" key="3">
    <source>
        <dbReference type="Proteomes" id="UP000483078"/>
    </source>
</evidence>
<dbReference type="AlphaFoldDB" id="A0A7C9HAD2"/>
<dbReference type="Pfam" id="PF03417">
    <property type="entry name" value="AAT"/>
    <property type="match status" value="1"/>
</dbReference>
<dbReference type="Proteomes" id="UP000483078">
    <property type="component" value="Unassembled WGS sequence"/>
</dbReference>
<dbReference type="InterPro" id="IPR047801">
    <property type="entry name" value="Peptidase_C45"/>
</dbReference>
<accession>A0A7C9HAD2</accession>
<dbReference type="RefSeq" id="WP_273248799.1">
    <property type="nucleotide sequence ID" value="NZ_VENJ01000006.1"/>
</dbReference>
<sequence length="340" mass="35748">MSNNARGDLGRVHATGTPAEVGYALGRAGRNAVHRHLIGLDIWKSVNAPRLRPRVADMTRAVRAAYPGIWQELRGMAKGLDLPIAEVMAWNCRGDLLASVPDGCTTVTLPGTDPVVAHNEDGLPFFRGACFMARVQPGDEPGFTAFCYPGSLPGHTFAVTDGGLVQAVNNLRLTAIAPRMPRMVLGRAVLQAAGIDGALAILSAAPPSGGFHFTLAQAGAGRIVSVEFGTGAPAIREVTQPMAHANHALHLDVAQTITQSSHDRQARAETLVSGPDAAPLAILRDTGGGGLPIRRDDPDDPDCENTLATALVHVGQQGLKWTVYDRISETPACSGGYERA</sequence>
<keyword evidence="2" id="KW-0808">Transferase</keyword>
<feature type="domain" description="Peptidase C45 hydrolase" evidence="1">
    <location>
        <begin position="113"/>
        <end position="320"/>
    </location>
</feature>
<gene>
    <name evidence="2" type="ORF">FH759_05870</name>
</gene>
<dbReference type="NCBIfam" id="NF040521">
    <property type="entry name" value="C45_proenzyme"/>
    <property type="match status" value="1"/>
</dbReference>
<dbReference type="InterPro" id="IPR005079">
    <property type="entry name" value="Peptidase_C45_hydrolase"/>
</dbReference>
<dbReference type="InterPro" id="IPR047794">
    <property type="entry name" value="C45_proenzyme-like"/>
</dbReference>
<reference evidence="2 3" key="1">
    <citation type="submission" date="2019-06" db="EMBL/GenBank/DDBJ databases">
        <title>Enrichment of Autotrophic Halophilic Microorganisms from Red Sea Brine Pool Using Microbial Electrosynthesis System.</title>
        <authorList>
            <person name="Alqahtani M.F."/>
            <person name="Bajracharya S."/>
            <person name="Katuri K.P."/>
            <person name="Ali M."/>
            <person name="Saikaly P.E."/>
        </authorList>
    </citation>
    <scope>NUCLEOTIDE SEQUENCE [LARGE SCALE GENOMIC DNA]</scope>
    <source>
        <strain evidence="2">MES6</strain>
    </source>
</reference>
<evidence type="ECO:0000259" key="1">
    <source>
        <dbReference type="Pfam" id="PF03417"/>
    </source>
</evidence>
<dbReference type="Gene3D" id="3.60.60.10">
    <property type="entry name" value="Penicillin V Acylase, Chain A"/>
    <property type="match status" value="1"/>
</dbReference>
<protein>
    <submittedName>
        <fullName evidence="2">6-aminopenicillanic acid acyl-transferase</fullName>
    </submittedName>
</protein>
<dbReference type="EMBL" id="VENJ01000006">
    <property type="protein sequence ID" value="MTJ04209.1"/>
    <property type="molecule type" value="Genomic_DNA"/>
</dbReference>
<comment type="caution">
    <text evidence="2">The sequence shown here is derived from an EMBL/GenBank/DDBJ whole genome shotgun (WGS) entry which is preliminary data.</text>
</comment>
<dbReference type="GO" id="GO:0016740">
    <property type="term" value="F:transferase activity"/>
    <property type="evidence" value="ECO:0007669"/>
    <property type="project" value="UniProtKB-KW"/>
</dbReference>
<dbReference type="PANTHER" id="PTHR34180:SF1">
    <property type="entry name" value="BETA-ALANYL-DOPAMINE_CARCININE HYDROLASE"/>
    <property type="match status" value="1"/>
</dbReference>
<proteinExistence type="predicted"/>
<evidence type="ECO:0000313" key="2">
    <source>
        <dbReference type="EMBL" id="MTJ04209.1"/>
    </source>
</evidence>
<name>A0A7C9HAD2_9RHOB</name>
<dbReference type="PANTHER" id="PTHR34180">
    <property type="entry name" value="PEPTIDASE C45"/>
    <property type="match status" value="1"/>
</dbReference>
<organism evidence="2 3">
    <name type="scientific">Sediminimonas qiaohouensis</name>
    <dbReference type="NCBI Taxonomy" id="552061"/>
    <lineage>
        <taxon>Bacteria</taxon>
        <taxon>Pseudomonadati</taxon>
        <taxon>Pseudomonadota</taxon>
        <taxon>Alphaproteobacteria</taxon>
        <taxon>Rhodobacterales</taxon>
        <taxon>Roseobacteraceae</taxon>
        <taxon>Sediminimonas</taxon>
    </lineage>
</organism>